<gene>
    <name evidence="1" type="ORF">RDI58_010306</name>
</gene>
<proteinExistence type="predicted"/>
<sequence length="10" mass="1047">MCSGLLAKKP</sequence>
<evidence type="ECO:0000313" key="1">
    <source>
        <dbReference type="EMBL" id="KAK6791225.1"/>
    </source>
</evidence>
<dbReference type="Proteomes" id="UP001371456">
    <property type="component" value="Unassembled WGS sequence"/>
</dbReference>
<protein>
    <submittedName>
        <fullName evidence="1">Uncharacterized protein</fullName>
    </submittedName>
</protein>
<accession>A0AAN8TP39</accession>
<reference evidence="1 2" key="1">
    <citation type="submission" date="2024-02" db="EMBL/GenBank/DDBJ databases">
        <title>de novo genome assembly of Solanum bulbocastanum strain 11H21.</title>
        <authorList>
            <person name="Hosaka A.J."/>
        </authorList>
    </citation>
    <scope>NUCLEOTIDE SEQUENCE [LARGE SCALE GENOMIC DNA]</scope>
    <source>
        <tissue evidence="1">Young leaves</tissue>
    </source>
</reference>
<comment type="caution">
    <text evidence="1">The sequence shown here is derived from an EMBL/GenBank/DDBJ whole genome shotgun (WGS) entry which is preliminary data.</text>
</comment>
<keyword evidence="2" id="KW-1185">Reference proteome</keyword>
<dbReference type="EMBL" id="JBANQN010000004">
    <property type="protein sequence ID" value="KAK6791225.1"/>
    <property type="molecule type" value="Genomic_DNA"/>
</dbReference>
<evidence type="ECO:0000313" key="2">
    <source>
        <dbReference type="Proteomes" id="UP001371456"/>
    </source>
</evidence>
<name>A0AAN8TP39_SOLBU</name>
<organism evidence="1 2">
    <name type="scientific">Solanum bulbocastanum</name>
    <name type="common">Wild potato</name>
    <dbReference type="NCBI Taxonomy" id="147425"/>
    <lineage>
        <taxon>Eukaryota</taxon>
        <taxon>Viridiplantae</taxon>
        <taxon>Streptophyta</taxon>
        <taxon>Embryophyta</taxon>
        <taxon>Tracheophyta</taxon>
        <taxon>Spermatophyta</taxon>
        <taxon>Magnoliopsida</taxon>
        <taxon>eudicotyledons</taxon>
        <taxon>Gunneridae</taxon>
        <taxon>Pentapetalae</taxon>
        <taxon>asterids</taxon>
        <taxon>lamiids</taxon>
        <taxon>Solanales</taxon>
        <taxon>Solanaceae</taxon>
        <taxon>Solanoideae</taxon>
        <taxon>Solaneae</taxon>
        <taxon>Solanum</taxon>
    </lineage>
</organism>